<dbReference type="STRING" id="690417.IC63_03600"/>
<evidence type="ECO:0000313" key="2">
    <source>
        <dbReference type="Proteomes" id="UP000029917"/>
    </source>
</evidence>
<protein>
    <submittedName>
        <fullName evidence="1">Uncharacterized protein</fullName>
    </submittedName>
</protein>
<comment type="caution">
    <text evidence="1">The sequence shown here is derived from an EMBL/GenBank/DDBJ whole genome shotgun (WGS) entry which is preliminary data.</text>
</comment>
<dbReference type="Proteomes" id="UP000029917">
    <property type="component" value="Unassembled WGS sequence"/>
</dbReference>
<dbReference type="AlphaFoldDB" id="A0A099FFB4"/>
<sequence length="73" mass="7868">MATSAWHIVTDHEPKAIPMTRRGHRRLIHRQRSQRWQFACTDDPGADSAAQPAVTGAIVPAGSIPAENAGRAA</sequence>
<evidence type="ECO:0000313" key="1">
    <source>
        <dbReference type="EMBL" id="KGJ08898.1"/>
    </source>
</evidence>
<accession>A0A099FFB4</accession>
<keyword evidence="2" id="KW-1185">Reference proteome</keyword>
<gene>
    <name evidence="1" type="ORF">IC63_03600</name>
</gene>
<reference evidence="1 2" key="2">
    <citation type="submission" date="2014-10" db="EMBL/GenBank/DDBJ databases">
        <title>Paracoccus sanguinis sp. nov., isolated from clinical specimens of New York State patients.</title>
        <authorList>
            <person name="Mingle L.A."/>
            <person name="Cole J.A."/>
            <person name="Lapierre P."/>
            <person name="Musser K.A."/>
        </authorList>
    </citation>
    <scope>NUCLEOTIDE SEQUENCE [LARGE SCALE GENOMIC DNA]</scope>
    <source>
        <strain evidence="1 2">HAMBI 3106</strain>
    </source>
</reference>
<name>A0A099FFB4_9RHOB</name>
<organism evidence="1 2">
    <name type="scientific">Paracoccus sphaerophysae</name>
    <dbReference type="NCBI Taxonomy" id="690417"/>
    <lineage>
        <taxon>Bacteria</taxon>
        <taxon>Pseudomonadati</taxon>
        <taxon>Pseudomonadota</taxon>
        <taxon>Alphaproteobacteria</taxon>
        <taxon>Rhodobacterales</taxon>
        <taxon>Paracoccaceae</taxon>
        <taxon>Paracoccus</taxon>
    </lineage>
</organism>
<reference evidence="1 2" key="1">
    <citation type="submission" date="2014-09" db="EMBL/GenBank/DDBJ databases">
        <authorList>
            <person name="McGinnis J.M."/>
            <person name="Wolfgang W.J."/>
        </authorList>
    </citation>
    <scope>NUCLEOTIDE SEQUENCE [LARGE SCALE GENOMIC DNA]</scope>
    <source>
        <strain evidence="1 2">HAMBI 3106</strain>
    </source>
</reference>
<dbReference type="EMBL" id="JRKS01000006">
    <property type="protein sequence ID" value="KGJ08898.1"/>
    <property type="molecule type" value="Genomic_DNA"/>
</dbReference>
<proteinExistence type="predicted"/>